<dbReference type="GO" id="GO:0004386">
    <property type="term" value="F:helicase activity"/>
    <property type="evidence" value="ECO:0007669"/>
    <property type="project" value="UniProtKB-KW"/>
</dbReference>
<dbReference type="Proteomes" id="UP000241394">
    <property type="component" value="Chromosome LG23"/>
</dbReference>
<feature type="compositionally biased region" description="Low complexity" evidence="1">
    <location>
        <begin position="1535"/>
        <end position="1547"/>
    </location>
</feature>
<dbReference type="InterPro" id="IPR039322">
    <property type="entry name" value="MOM1"/>
</dbReference>
<dbReference type="EMBL" id="NKQK01000023">
    <property type="protein sequence ID" value="PSR95203.1"/>
    <property type="molecule type" value="Genomic_DNA"/>
</dbReference>
<feature type="region of interest" description="Disordered" evidence="1">
    <location>
        <begin position="885"/>
        <end position="910"/>
    </location>
</feature>
<feature type="region of interest" description="Disordered" evidence="1">
    <location>
        <begin position="1157"/>
        <end position="1189"/>
    </location>
</feature>
<feature type="region of interest" description="Disordered" evidence="1">
    <location>
        <begin position="1535"/>
        <end position="1558"/>
    </location>
</feature>
<feature type="region of interest" description="Disordered" evidence="1">
    <location>
        <begin position="1248"/>
        <end position="1268"/>
    </location>
</feature>
<accession>A0A2R6PQE7</accession>
<feature type="compositionally biased region" description="Low complexity" evidence="1">
    <location>
        <begin position="59"/>
        <end position="73"/>
    </location>
</feature>
<reference evidence="4" key="2">
    <citation type="journal article" date="2018" name="BMC Genomics">
        <title>A manually annotated Actinidia chinensis var. chinensis (kiwifruit) genome highlights the challenges associated with draft genomes and gene prediction in plants.</title>
        <authorList>
            <person name="Pilkington S.M."/>
            <person name="Crowhurst R."/>
            <person name="Hilario E."/>
            <person name="Nardozza S."/>
            <person name="Fraser L."/>
            <person name="Peng Y."/>
            <person name="Gunaseelan K."/>
            <person name="Simpson R."/>
            <person name="Tahir J."/>
            <person name="Deroles S.C."/>
            <person name="Templeton K."/>
            <person name="Luo Z."/>
            <person name="Davy M."/>
            <person name="Cheng C."/>
            <person name="McNeilage M."/>
            <person name="Scaglione D."/>
            <person name="Liu Y."/>
            <person name="Zhang Q."/>
            <person name="Datson P."/>
            <person name="De Silva N."/>
            <person name="Gardiner S.E."/>
            <person name="Bassett H."/>
            <person name="Chagne D."/>
            <person name="McCallum J."/>
            <person name="Dzierzon H."/>
            <person name="Deng C."/>
            <person name="Wang Y.Y."/>
            <person name="Barron L."/>
            <person name="Manako K."/>
            <person name="Bowen J."/>
            <person name="Foster T.M."/>
            <person name="Erridge Z.A."/>
            <person name="Tiffin H."/>
            <person name="Waite C.N."/>
            <person name="Davies K.M."/>
            <person name="Grierson E.P."/>
            <person name="Laing W.A."/>
            <person name="Kirk R."/>
            <person name="Chen X."/>
            <person name="Wood M."/>
            <person name="Montefiori M."/>
            <person name="Brummell D.A."/>
            <person name="Schwinn K.E."/>
            <person name="Catanach A."/>
            <person name="Fullerton C."/>
            <person name="Li D."/>
            <person name="Meiyalaghan S."/>
            <person name="Nieuwenhuizen N."/>
            <person name="Read N."/>
            <person name="Prakash R."/>
            <person name="Hunter D."/>
            <person name="Zhang H."/>
            <person name="McKenzie M."/>
            <person name="Knabel M."/>
            <person name="Harris A."/>
            <person name="Allan A.C."/>
            <person name="Gleave A."/>
            <person name="Chen A."/>
            <person name="Janssen B.J."/>
            <person name="Plunkett B."/>
            <person name="Ampomah-Dwamena C."/>
            <person name="Voogd C."/>
            <person name="Leif D."/>
            <person name="Lafferty D."/>
            <person name="Souleyre E.J.F."/>
            <person name="Varkonyi-Gasic E."/>
            <person name="Gambi F."/>
            <person name="Hanley J."/>
            <person name="Yao J.L."/>
            <person name="Cheung J."/>
            <person name="David K.M."/>
            <person name="Warren B."/>
            <person name="Marsh K."/>
            <person name="Snowden K.C."/>
            <person name="Lin-Wang K."/>
            <person name="Brian L."/>
            <person name="Martinez-Sanchez M."/>
            <person name="Wang M."/>
            <person name="Ileperuma N."/>
            <person name="Macnee N."/>
            <person name="Campin R."/>
            <person name="McAtee P."/>
            <person name="Drummond R.S.M."/>
            <person name="Espley R.V."/>
            <person name="Ireland H.S."/>
            <person name="Wu R."/>
            <person name="Atkinson R.G."/>
            <person name="Karunairetnam S."/>
            <person name="Bulley S."/>
            <person name="Chunkath S."/>
            <person name="Hanley Z."/>
            <person name="Storey R."/>
            <person name="Thrimawithana A.H."/>
            <person name="Thomson S."/>
            <person name="David C."/>
            <person name="Testolin R."/>
            <person name="Huang H."/>
            <person name="Hellens R.P."/>
            <person name="Schaffer R.J."/>
        </authorList>
    </citation>
    <scope>NUCLEOTIDE SEQUENCE [LARGE SCALE GENOMIC DNA]</scope>
    <source>
        <strain evidence="4">cv. Red5</strain>
    </source>
</reference>
<evidence type="ECO:0000256" key="1">
    <source>
        <dbReference type="SAM" id="MobiDB-lite"/>
    </source>
</evidence>
<dbReference type="InParanoid" id="A0A2R6PQE7"/>
<dbReference type="FunCoup" id="A0A2R6PQE7">
    <property type="interactions" value="1505"/>
</dbReference>
<sequence>MSVGEGKTNYRMANDTRSNRRSKDDEINSSKKSVNGRGLSTSGFATMENFGLRMSSRETPSQKQTSSSRSTTPLRIQINSSPSTTPSRKQISSIRSTTSSSKQISSIRSTTPSLKQIISSPPTIRMSECLEKRTLTTTPIKRKYEIAEKHRMPSSLRRFDRGKKHPSLSSSDSKKSEAGLGSSDARRNKLRTEKNVKQITVEAREISRGEKKLDPKPGVERKRMDGRNYKSLFKQKQRRDTDPDLNELERPNKLSQDDGKYCGGRVSKLVEDGEDEDEDCSESTGEESNEKGTGRACAGGKERSHSEALGNHVEIEVSCTSQKHSSVEEPFEGDSVYASKNGQRVYETLDDAERVKVDCTEVEKLQTPELVGSCTGRLFDGDIDKGTGDRVTSKRKRYTMEMDCKAYATFASRDICTSDADVVSPPSSECNRDYTASTFVTYSKRLRSQMVGKKPEVETDEVGKKHTKVVNNSADSVSPMARLKEGPGGDRGDSGVPDDNSSLLLRSTDSVTQAICTKHASASTFPSNGLPSLSEVHMVESEEGIRLPSVQINLLVLLEPEISKLCEILKLSEDVKVMVRRFLEYIISNHHINREPATIFQAFQISLCWIAASLLKYKIDKKESLALAMQHLNFGCTEEEANNMYKVLRRLKKIFLHGIEKFERSESSKDYTTTEDTGKELPDERMFQSVAFSQQNVEVEIDERLENQEFAPDPSISKKAHKSKNKIDEKQLSKSVKRIQKKCDKRMVKLILRQQEDMQEFYKTWVEENVQLEKEYRLDSVLVRSIHSDNPVRLDKLKKLDDDFQRKTKERKLQKDIRVKEIMAKHLAEANYERRKAERWLEVVKSLAQDELSCELPLHGSESGGTSEHRVHDGHRNVVSVSGLVEEQSPSRMQASEAAPYDTPRTASSESVRCSIPIDTPTIQLRPNCKADAVDSLASHRVSMTAFEHLSNLYSSADAPDNNVFVNQHSSEQVPDGTTSSSQKMRESSLNELAEGADFTKIVNPDVESNREKNETDDLDISVLDPMAIPSDAAGSSTTGGSISEVQPVVTPAEAGASPQILALQGEFSQSSTSSRMHAGDVQAIGNQNVLQQVEGLPLHSTDTGPTDQTNCEELLVERVEHQQLSPSTDSPVGHDQHYSHAASGVVQLPSEGHTASLSLGQAEPSNQAVPQPSTNLAPSPPIHASDVPLTQNLPDLQIAVENDRPPSIEMSTFQNTKASLPWANLAPPRPICARDLPVGQNQPGLQIDVENDHPPSIQRSTSSRNVETSLELVEDTAGIPNEVSPSAHVGMFPSVDNPLGGFGLHLPLHSAHQMTYRMPPPPLCADPLQNELERLHKEKEQAIIVHEDTKLRLKSDCSKEIEEIIAEIRRKYEVKCQEAEAAFLLKKTELDTYHNKVLMNKILAEAFHSKCLGSLRMQQVAPSNFMQQLWLTSLQPGPRPPSATGLASDVSPAASQQATAPLPVHAVRHSSPLLSSMPARPSLISPITLSTGNRQVAGEIRAPAPHLQPFRPSSPMSATSIPSFPRGFPNQRNLPTTTPLVPEVPSRLPPPPPPPPSYPPFPSMSAASIPFVPRGFPFQQVQTNSSPNSMSNTLLYQSLLAAYINPHPPNILLPLPDIASGFVSPDLPQFGAPGSGVANITSSGVATDIVCLSDED</sequence>
<dbReference type="OrthoDB" id="885191at2759"/>
<feature type="compositionally biased region" description="Acidic residues" evidence="1">
    <location>
        <begin position="272"/>
        <end position="287"/>
    </location>
</feature>
<feature type="compositionally biased region" description="Basic and acidic residues" evidence="1">
    <location>
        <begin position="17"/>
        <end position="29"/>
    </location>
</feature>
<name>A0A2R6PQE7_ACTCC</name>
<keyword evidence="3" id="KW-0347">Helicase</keyword>
<feature type="compositionally biased region" description="Polar residues" evidence="1">
    <location>
        <begin position="1157"/>
        <end position="1178"/>
    </location>
</feature>
<feature type="compositionally biased region" description="Basic and acidic residues" evidence="1">
    <location>
        <begin position="482"/>
        <end position="493"/>
    </location>
</feature>
<feature type="region of interest" description="Disordered" evidence="1">
    <location>
        <begin position="472"/>
        <end position="500"/>
    </location>
</feature>
<feature type="compositionally biased region" description="Polar residues" evidence="1">
    <location>
        <begin position="1258"/>
        <end position="1268"/>
    </location>
</feature>
<feature type="region of interest" description="Disordered" evidence="1">
    <location>
        <begin position="712"/>
        <end position="733"/>
    </location>
</feature>
<keyword evidence="4" id="KW-1185">Reference proteome</keyword>
<comment type="caution">
    <text evidence="3">The sequence shown here is derived from an EMBL/GenBank/DDBJ whole genome shotgun (WGS) entry which is preliminary data.</text>
</comment>
<dbReference type="PANTHER" id="PTHR35116">
    <property type="entry name" value="HELICASE PROTEIN MOM1"/>
    <property type="match status" value="1"/>
</dbReference>
<gene>
    <name evidence="3" type="ORF">CEY00_Acc25960</name>
</gene>
<dbReference type="STRING" id="1590841.A0A2R6PQE7"/>
<feature type="region of interest" description="Disordered" evidence="1">
    <location>
        <begin position="1"/>
        <end position="120"/>
    </location>
</feature>
<feature type="compositionally biased region" description="Pro residues" evidence="1">
    <location>
        <begin position="1548"/>
        <end position="1558"/>
    </location>
</feature>
<evidence type="ECO:0000259" key="2">
    <source>
        <dbReference type="Pfam" id="PF25029"/>
    </source>
</evidence>
<feature type="compositionally biased region" description="Polar residues" evidence="1">
    <location>
        <begin position="77"/>
        <end position="86"/>
    </location>
</feature>
<keyword evidence="3" id="KW-0378">Hydrolase</keyword>
<dbReference type="Gene3D" id="6.10.250.1310">
    <property type="match status" value="1"/>
</dbReference>
<reference evidence="3 4" key="1">
    <citation type="submission" date="2017-07" db="EMBL/GenBank/DDBJ databases">
        <title>An improved, manually edited Actinidia chinensis var. chinensis (kiwifruit) genome highlights the challenges associated with draft genomes and gene prediction in plants.</title>
        <authorList>
            <person name="Pilkington S."/>
            <person name="Crowhurst R."/>
            <person name="Hilario E."/>
            <person name="Nardozza S."/>
            <person name="Fraser L."/>
            <person name="Peng Y."/>
            <person name="Gunaseelan K."/>
            <person name="Simpson R."/>
            <person name="Tahir J."/>
            <person name="Deroles S."/>
            <person name="Templeton K."/>
            <person name="Luo Z."/>
            <person name="Davy M."/>
            <person name="Cheng C."/>
            <person name="Mcneilage M."/>
            <person name="Scaglione D."/>
            <person name="Liu Y."/>
            <person name="Zhang Q."/>
            <person name="Datson P."/>
            <person name="De Silva N."/>
            <person name="Gardiner S."/>
            <person name="Bassett H."/>
            <person name="Chagne D."/>
            <person name="Mccallum J."/>
            <person name="Dzierzon H."/>
            <person name="Deng C."/>
            <person name="Wang Y.-Y."/>
            <person name="Barron N."/>
            <person name="Manako K."/>
            <person name="Bowen J."/>
            <person name="Foster T."/>
            <person name="Erridge Z."/>
            <person name="Tiffin H."/>
            <person name="Waite C."/>
            <person name="Davies K."/>
            <person name="Grierson E."/>
            <person name="Laing W."/>
            <person name="Kirk R."/>
            <person name="Chen X."/>
            <person name="Wood M."/>
            <person name="Montefiori M."/>
            <person name="Brummell D."/>
            <person name="Schwinn K."/>
            <person name="Catanach A."/>
            <person name="Fullerton C."/>
            <person name="Li D."/>
            <person name="Meiyalaghan S."/>
            <person name="Nieuwenhuizen N."/>
            <person name="Read N."/>
            <person name="Prakash R."/>
            <person name="Hunter D."/>
            <person name="Zhang H."/>
            <person name="Mckenzie M."/>
            <person name="Knabel M."/>
            <person name="Harris A."/>
            <person name="Allan A."/>
            <person name="Chen A."/>
            <person name="Janssen B."/>
            <person name="Plunkett B."/>
            <person name="Dwamena C."/>
            <person name="Voogd C."/>
            <person name="Leif D."/>
            <person name="Lafferty D."/>
            <person name="Souleyre E."/>
            <person name="Varkonyi-Gasic E."/>
            <person name="Gambi F."/>
            <person name="Hanley J."/>
            <person name="Yao J.-L."/>
            <person name="Cheung J."/>
            <person name="David K."/>
            <person name="Warren B."/>
            <person name="Marsh K."/>
            <person name="Snowden K."/>
            <person name="Lin-Wang K."/>
            <person name="Brian L."/>
            <person name="Martinez-Sanchez M."/>
            <person name="Wang M."/>
            <person name="Ileperuma N."/>
            <person name="Macnee N."/>
            <person name="Campin R."/>
            <person name="Mcatee P."/>
            <person name="Drummond R."/>
            <person name="Espley R."/>
            <person name="Ireland H."/>
            <person name="Wu R."/>
            <person name="Atkinson R."/>
            <person name="Karunairetnam S."/>
            <person name="Bulley S."/>
            <person name="Chunkath S."/>
            <person name="Hanley Z."/>
            <person name="Storey R."/>
            <person name="Thrimawithana A."/>
            <person name="Thomson S."/>
            <person name="David C."/>
            <person name="Testolin R."/>
        </authorList>
    </citation>
    <scope>NUCLEOTIDE SEQUENCE [LARGE SCALE GENOMIC DNA]</scope>
    <source>
        <strain evidence="4">cv. Red5</strain>
        <tissue evidence="3">Young leaf</tissue>
    </source>
</reference>
<dbReference type="Pfam" id="PF25029">
    <property type="entry name" value="MOM1"/>
    <property type="match status" value="1"/>
</dbReference>
<dbReference type="Gramene" id="PSR95203">
    <property type="protein sequence ID" value="PSR95203"/>
    <property type="gene ID" value="CEY00_Acc25960"/>
</dbReference>
<keyword evidence="3" id="KW-0547">Nucleotide-binding</keyword>
<feature type="compositionally biased region" description="Basic and acidic residues" evidence="1">
    <location>
        <begin position="238"/>
        <end position="260"/>
    </location>
</feature>
<protein>
    <submittedName>
        <fullName evidence="3">Helicase protein</fullName>
    </submittedName>
</protein>
<organism evidence="3 4">
    <name type="scientific">Actinidia chinensis var. chinensis</name>
    <name type="common">Chinese soft-hair kiwi</name>
    <dbReference type="NCBI Taxonomy" id="1590841"/>
    <lineage>
        <taxon>Eukaryota</taxon>
        <taxon>Viridiplantae</taxon>
        <taxon>Streptophyta</taxon>
        <taxon>Embryophyta</taxon>
        <taxon>Tracheophyta</taxon>
        <taxon>Spermatophyta</taxon>
        <taxon>Magnoliopsida</taxon>
        <taxon>eudicotyledons</taxon>
        <taxon>Gunneridae</taxon>
        <taxon>Pentapetalae</taxon>
        <taxon>asterids</taxon>
        <taxon>Ericales</taxon>
        <taxon>Actinidiaceae</taxon>
        <taxon>Actinidia</taxon>
    </lineage>
</organism>
<dbReference type="InterPro" id="IPR056882">
    <property type="entry name" value="MOM1_dom"/>
</dbReference>
<dbReference type="OMA" id="ASRDICT"/>
<dbReference type="GO" id="GO:0031507">
    <property type="term" value="P:heterochromatin formation"/>
    <property type="evidence" value="ECO:0007669"/>
    <property type="project" value="InterPro"/>
</dbReference>
<feature type="compositionally biased region" description="Basic and acidic residues" evidence="1">
    <location>
        <begin position="184"/>
        <end position="228"/>
    </location>
</feature>
<keyword evidence="3" id="KW-0067">ATP-binding</keyword>
<feature type="compositionally biased region" description="Polar residues" evidence="1">
    <location>
        <begin position="30"/>
        <end position="44"/>
    </location>
</feature>
<feature type="domain" description="MOM1 alpha-helical" evidence="2">
    <location>
        <begin position="550"/>
        <end position="671"/>
    </location>
</feature>
<evidence type="ECO:0000313" key="3">
    <source>
        <dbReference type="EMBL" id="PSR95203.1"/>
    </source>
</evidence>
<feature type="compositionally biased region" description="Low complexity" evidence="1">
    <location>
        <begin position="87"/>
        <end position="111"/>
    </location>
</feature>
<dbReference type="PANTHER" id="PTHR35116:SF2">
    <property type="entry name" value="ATP-DEPENDENT HELICASE FAMILY PROTEIN-RELATED"/>
    <property type="match status" value="1"/>
</dbReference>
<proteinExistence type="predicted"/>
<feature type="region of interest" description="Disordered" evidence="1">
    <location>
        <begin position="144"/>
        <end position="307"/>
    </location>
</feature>
<evidence type="ECO:0000313" key="4">
    <source>
        <dbReference type="Proteomes" id="UP000241394"/>
    </source>
</evidence>